<dbReference type="OrthoDB" id="9851479at2"/>
<evidence type="ECO:0000256" key="1">
    <source>
        <dbReference type="SAM" id="Phobius"/>
    </source>
</evidence>
<dbReference type="RefSeq" id="WP_160647939.1">
    <property type="nucleotide sequence ID" value="NZ_SIJB01000059.1"/>
</dbReference>
<organism evidence="2 3">
    <name type="scientific">Chengkuizengella marina</name>
    <dbReference type="NCBI Taxonomy" id="2507566"/>
    <lineage>
        <taxon>Bacteria</taxon>
        <taxon>Bacillati</taxon>
        <taxon>Bacillota</taxon>
        <taxon>Bacilli</taxon>
        <taxon>Bacillales</taxon>
        <taxon>Paenibacillaceae</taxon>
        <taxon>Chengkuizengella</taxon>
    </lineage>
</organism>
<gene>
    <name evidence="2" type="ORF">ERL59_19485</name>
</gene>
<dbReference type="Proteomes" id="UP000448943">
    <property type="component" value="Unassembled WGS sequence"/>
</dbReference>
<dbReference type="EMBL" id="SIJB01000059">
    <property type="protein sequence ID" value="NBI31119.1"/>
    <property type="molecule type" value="Genomic_DNA"/>
</dbReference>
<comment type="caution">
    <text evidence="2">The sequence shown here is derived from an EMBL/GenBank/DDBJ whole genome shotgun (WGS) entry which is preliminary data.</text>
</comment>
<name>A0A6N9Q8H1_9BACL</name>
<reference evidence="2 3" key="1">
    <citation type="submission" date="2019-01" db="EMBL/GenBank/DDBJ databases">
        <title>Chengkuizengella sp. nov., isolated from deep-sea sediment of East Pacific Ocean.</title>
        <authorList>
            <person name="Yang J."/>
            <person name="Lai Q."/>
            <person name="Shao Z."/>
        </authorList>
    </citation>
    <scope>NUCLEOTIDE SEQUENCE [LARGE SCALE GENOMIC DNA]</scope>
    <source>
        <strain evidence="2 3">YPA3-1-1</strain>
    </source>
</reference>
<feature type="transmembrane region" description="Helical" evidence="1">
    <location>
        <begin position="81"/>
        <end position="99"/>
    </location>
</feature>
<accession>A0A6N9Q8H1</accession>
<feature type="transmembrane region" description="Helical" evidence="1">
    <location>
        <begin position="56"/>
        <end position="74"/>
    </location>
</feature>
<evidence type="ECO:0000313" key="2">
    <source>
        <dbReference type="EMBL" id="NBI31119.1"/>
    </source>
</evidence>
<keyword evidence="1" id="KW-0472">Membrane</keyword>
<evidence type="ECO:0000313" key="3">
    <source>
        <dbReference type="Proteomes" id="UP000448943"/>
    </source>
</evidence>
<protein>
    <submittedName>
        <fullName evidence="2">Uncharacterized protein</fullName>
    </submittedName>
</protein>
<dbReference type="AlphaFoldDB" id="A0A6N9Q8H1"/>
<sequence length="107" mass="12107">MNRKKSKSIIIEKGFNIIMLEILLVSILAGAMLKSWWLFGILLIGLLFIYHKENFLILKTIFSLAWGVGFYFFLSQFEQGVIICSIGAIIGFIGSWLVHSVGFTSDE</sequence>
<keyword evidence="1" id="KW-0812">Transmembrane</keyword>
<feature type="transmembrane region" description="Helical" evidence="1">
    <location>
        <begin position="20"/>
        <end position="50"/>
    </location>
</feature>
<keyword evidence="1" id="KW-1133">Transmembrane helix</keyword>
<proteinExistence type="predicted"/>
<keyword evidence="3" id="KW-1185">Reference proteome</keyword>